<dbReference type="eggNOG" id="COG2227">
    <property type="taxonomic scope" value="Bacteria"/>
</dbReference>
<keyword evidence="5" id="KW-0808">Transferase</keyword>
<keyword evidence="16" id="KW-1185">Reference proteome</keyword>
<dbReference type="GO" id="GO:0001510">
    <property type="term" value="P:RNA methylation"/>
    <property type="evidence" value="ECO:0007669"/>
    <property type="project" value="InterPro"/>
</dbReference>
<dbReference type="Gene3D" id="3.30.1610.20">
    <property type="entry name" value="Hen1, N-terminal domain"/>
    <property type="match status" value="1"/>
</dbReference>
<feature type="domain" description="Hen1 N-terminal" evidence="14">
    <location>
        <begin position="23"/>
        <end position="264"/>
    </location>
</feature>
<keyword evidence="6" id="KW-0949">S-adenosyl-L-methionine</keyword>
<dbReference type="InterPro" id="IPR024026">
    <property type="entry name" value="3'-RNA_MeTfrase_Hen1_bac"/>
</dbReference>
<keyword evidence="8" id="KW-0460">Magnesium</keyword>
<dbReference type="STRING" id="909613.UO65_5548"/>
<evidence type="ECO:0000259" key="14">
    <source>
        <dbReference type="Pfam" id="PF12623"/>
    </source>
</evidence>
<dbReference type="SUPFAM" id="SSF53335">
    <property type="entry name" value="S-adenosyl-L-methionine-dependent methyltransferases"/>
    <property type="match status" value="1"/>
</dbReference>
<keyword evidence="10" id="KW-0943">RNA-mediated gene silencing</keyword>
<gene>
    <name evidence="15" type="ORF">UO65_5548</name>
</gene>
<evidence type="ECO:0000259" key="13">
    <source>
        <dbReference type="Pfam" id="PF08242"/>
    </source>
</evidence>
<evidence type="ECO:0000256" key="12">
    <source>
        <dbReference type="ARBA" id="ARBA00048418"/>
    </source>
</evidence>
<dbReference type="EMBL" id="AYXG01000215">
    <property type="protein sequence ID" value="EWC59201.1"/>
    <property type="molecule type" value="Genomic_DNA"/>
</dbReference>
<organism evidence="15 16">
    <name type="scientific">Actinokineospora spheciospongiae</name>
    <dbReference type="NCBI Taxonomy" id="909613"/>
    <lineage>
        <taxon>Bacteria</taxon>
        <taxon>Bacillati</taxon>
        <taxon>Actinomycetota</taxon>
        <taxon>Actinomycetes</taxon>
        <taxon>Pseudonocardiales</taxon>
        <taxon>Pseudonocardiaceae</taxon>
        <taxon>Actinokineospora</taxon>
    </lineage>
</organism>
<dbReference type="PATRIC" id="fig|909613.9.peg.5547"/>
<dbReference type="CDD" id="cd02440">
    <property type="entry name" value="AdoMet_MTases"/>
    <property type="match status" value="1"/>
</dbReference>
<evidence type="ECO:0000256" key="3">
    <source>
        <dbReference type="ARBA" id="ARBA00021330"/>
    </source>
</evidence>
<evidence type="ECO:0000256" key="5">
    <source>
        <dbReference type="ARBA" id="ARBA00022679"/>
    </source>
</evidence>
<evidence type="ECO:0000256" key="6">
    <source>
        <dbReference type="ARBA" id="ARBA00022691"/>
    </source>
</evidence>
<dbReference type="GO" id="GO:0003723">
    <property type="term" value="F:RNA binding"/>
    <property type="evidence" value="ECO:0007669"/>
    <property type="project" value="UniProtKB-KW"/>
</dbReference>
<dbReference type="GO" id="GO:0090486">
    <property type="term" value="F:small RNA 2'-O-methyltransferase activity"/>
    <property type="evidence" value="ECO:0007669"/>
    <property type="project" value="UniProtKB-EC"/>
</dbReference>
<evidence type="ECO:0000256" key="9">
    <source>
        <dbReference type="ARBA" id="ARBA00022884"/>
    </source>
</evidence>
<dbReference type="NCBIfam" id="TIGR04074">
    <property type="entry name" value="bacter_Hen1"/>
    <property type="match status" value="1"/>
</dbReference>
<evidence type="ECO:0000256" key="2">
    <source>
        <dbReference type="ARBA" id="ARBA00009026"/>
    </source>
</evidence>
<accession>W7IRW0</accession>
<dbReference type="InterPro" id="IPR038546">
    <property type="entry name" value="Hen1_N_sf"/>
</dbReference>
<comment type="cofactor">
    <cofactor evidence="1">
        <name>Mg(2+)</name>
        <dbReference type="ChEBI" id="CHEBI:18420"/>
    </cofactor>
</comment>
<keyword evidence="7" id="KW-0479">Metal-binding</keyword>
<evidence type="ECO:0000313" key="16">
    <source>
        <dbReference type="Proteomes" id="UP000019277"/>
    </source>
</evidence>
<evidence type="ECO:0000256" key="8">
    <source>
        <dbReference type="ARBA" id="ARBA00022842"/>
    </source>
</evidence>
<dbReference type="GO" id="GO:0046872">
    <property type="term" value="F:metal ion binding"/>
    <property type="evidence" value="ECO:0007669"/>
    <property type="project" value="UniProtKB-KW"/>
</dbReference>
<proteinExistence type="inferred from homology"/>
<dbReference type="InterPro" id="IPR026610">
    <property type="entry name" value="Hen1"/>
</dbReference>
<sequence length="492" mass="53352">MGLRAVRRNPVSPGPAVGQTVAVLLTLTTTGDPATDLGFLLFKHPDKAQSFPTATGTAHVFYPRADPEECTAALLVEVDPVALARGKGDRKRVATLGSYVNDRPYAAGSMLAVALSSVFRTAMTGRCDVRQELADNPIPLRVGLPAVACRGGAELAARLFEPLGWAVAATAVPLDPLFPEWGDSPYLDLVLTGDLRLADALRQLYVLLPVMDGSKHYYVGEAEVDKLLRAGEGWLAAHPERELISDRYLAHRRGYVTTALAQLAELDGAAEETLDDALVEPVVDTAPEAPEPLAVTRRRAVVAALREVGARRVLDLGCGGGALIRDLLADPSFVEVLGTDVSAGALRVAGRRLEKLPDRVRDRVEVRQSSLTYGDPSLVGYDAAVLMEVVEHVDPSRHRALEQSVFGTARPQHVVVTTPNVEYNVLFPTLPAGRPRHRDHRFEWTRAQFREWGDATAERTGYTVRYLPVGPEDPEHGPPTQMAVFSRLEGVN</sequence>
<comment type="catalytic activity">
    <reaction evidence="12">
        <text>small RNA 3'-end nucleotide + S-adenosyl-L-methionine = small RNA 3'-end 2'-O-methylnucleotide + S-adenosyl-L-homocysteine + H(+)</text>
        <dbReference type="Rhea" id="RHEA:37887"/>
        <dbReference type="Rhea" id="RHEA-COMP:10415"/>
        <dbReference type="Rhea" id="RHEA-COMP:10416"/>
        <dbReference type="ChEBI" id="CHEBI:15378"/>
        <dbReference type="ChEBI" id="CHEBI:57856"/>
        <dbReference type="ChEBI" id="CHEBI:59789"/>
        <dbReference type="ChEBI" id="CHEBI:74896"/>
        <dbReference type="ChEBI" id="CHEBI:74898"/>
        <dbReference type="EC" id="2.1.1.386"/>
    </reaction>
</comment>
<feature type="domain" description="Methyltransferase type 12" evidence="13">
    <location>
        <begin position="314"/>
        <end position="403"/>
    </location>
</feature>
<dbReference type="Proteomes" id="UP000019277">
    <property type="component" value="Unassembled WGS sequence"/>
</dbReference>
<keyword evidence="9" id="KW-0694">RNA-binding</keyword>
<reference evidence="15 16" key="1">
    <citation type="journal article" date="2014" name="Genome Announc.">
        <title>Draft Genome Sequence of the Antitrypanosomally Active Sponge-Associated Bacterium Actinokineospora sp. Strain EG49.</title>
        <authorList>
            <person name="Harjes J."/>
            <person name="Ryu T."/>
            <person name="Abdelmohsen U.R."/>
            <person name="Moitinho-Silva L."/>
            <person name="Horn H."/>
            <person name="Ravasi T."/>
            <person name="Hentschel U."/>
        </authorList>
    </citation>
    <scope>NUCLEOTIDE SEQUENCE [LARGE SCALE GENOMIC DNA]</scope>
    <source>
        <strain evidence="15 16">EG49</strain>
    </source>
</reference>
<dbReference type="AlphaFoldDB" id="W7IRW0"/>
<evidence type="ECO:0000256" key="4">
    <source>
        <dbReference type="ARBA" id="ARBA00022603"/>
    </source>
</evidence>
<dbReference type="InterPro" id="IPR024740">
    <property type="entry name" value="Hen1_N"/>
</dbReference>
<name>W7IRW0_9PSEU</name>
<evidence type="ECO:0000256" key="10">
    <source>
        <dbReference type="ARBA" id="ARBA00023158"/>
    </source>
</evidence>
<dbReference type="PANTHER" id="PTHR21404:SF3">
    <property type="entry name" value="SMALL RNA 2'-O-METHYLTRANSFERASE"/>
    <property type="match status" value="1"/>
</dbReference>
<dbReference type="InterPro" id="IPR013217">
    <property type="entry name" value="Methyltransf_12"/>
</dbReference>
<dbReference type="Pfam" id="PF08242">
    <property type="entry name" value="Methyltransf_12"/>
    <property type="match status" value="1"/>
</dbReference>
<dbReference type="Pfam" id="PF12623">
    <property type="entry name" value="Hen1_L"/>
    <property type="match status" value="1"/>
</dbReference>
<comment type="caution">
    <text evidence="15">The sequence shown here is derived from an EMBL/GenBank/DDBJ whole genome shotgun (WGS) entry which is preliminary data.</text>
</comment>
<dbReference type="GO" id="GO:0031047">
    <property type="term" value="P:regulatory ncRNA-mediated gene silencing"/>
    <property type="evidence" value="ECO:0007669"/>
    <property type="project" value="UniProtKB-KW"/>
</dbReference>
<evidence type="ECO:0000256" key="11">
    <source>
        <dbReference type="ARBA" id="ARBA00035025"/>
    </source>
</evidence>
<evidence type="ECO:0000256" key="1">
    <source>
        <dbReference type="ARBA" id="ARBA00001946"/>
    </source>
</evidence>
<evidence type="ECO:0000256" key="7">
    <source>
        <dbReference type="ARBA" id="ARBA00022723"/>
    </source>
</evidence>
<dbReference type="InterPro" id="IPR029063">
    <property type="entry name" value="SAM-dependent_MTases_sf"/>
</dbReference>
<dbReference type="PANTHER" id="PTHR21404">
    <property type="entry name" value="HEN1"/>
    <property type="match status" value="1"/>
</dbReference>
<dbReference type="EC" id="2.1.1.386" evidence="11"/>
<comment type="similarity">
    <text evidence="2">Belongs to the methyltransferase superfamily. HEN1 family.</text>
</comment>
<protein>
    <recommendedName>
        <fullName evidence="3">Small RNA 2'-O-methyltransferase</fullName>
        <ecNumber evidence="11">2.1.1.386</ecNumber>
    </recommendedName>
</protein>
<dbReference type="Gene3D" id="3.40.50.150">
    <property type="entry name" value="Vaccinia Virus protein VP39"/>
    <property type="match status" value="1"/>
</dbReference>
<keyword evidence="4" id="KW-0489">Methyltransferase</keyword>
<evidence type="ECO:0000313" key="15">
    <source>
        <dbReference type="EMBL" id="EWC59201.1"/>
    </source>
</evidence>